<feature type="binding site" evidence="6">
    <location>
        <position position="218"/>
    </location>
    <ligand>
        <name>ATP</name>
        <dbReference type="ChEBI" id="CHEBI:30616"/>
    </ligand>
</feature>
<sequence>MSEVPSSYFASAAKEKRRHSVAATVAPPTDSAHQAPSTNDSGKSAHAWHEGVTEKGGVGRLGSMPGSPVEHAARRANRPREGSLASRLMNMFRKRSNESIKEGGGGMRRGSVASSVGGRGSFLSPVSEGDMSTMPTSPGGPEGASPEGSPGRGKYRRRFSLTDVFRRLTDKNGQLTGFNDKYILGKKLGEGGFSTCREAILRNPRAIVGEAKIRRAVKITQISETAIEEDEAATAEEKKNRKSLNPYLRYIKGRQRRQSKMTPEEIHREVYLLKLAQHPNIVLVHDVFLYDASCYIVMERYDADLESVDCLFWPASKVTEATAHILLAVHHLHSLNICHRDIKPQNFFVTNEGRLVLSDFGLAVETECEHAGLSDTSGSLPYLAPEVLAGDYGRKADMWSVGVTLFWIITGFTPFTGFEDHDVARAILKGQYSTKACRHAPKECRDLIKKLLEPNPKRRLTAADALRHPYVVPALDNIPWAAQQLSTDFYQNHKKFSKDYRTHRDEKSHQSPSDEATNKSKGDSKEGHKEKDGQKEGQAQNYKTGYRMTDTYYRHPLLRSPFAGASFDIHDYLDDDTGTSALLSNGPREVVY</sequence>
<dbReference type="STRING" id="1169540.A0A0G4EM55"/>
<evidence type="ECO:0000313" key="9">
    <source>
        <dbReference type="EMBL" id="CEL97938.1"/>
    </source>
</evidence>
<keyword evidence="3 6" id="KW-0547">Nucleotide-binding</keyword>
<dbReference type="Pfam" id="PF00069">
    <property type="entry name" value="Pkinase"/>
    <property type="match status" value="1"/>
</dbReference>
<dbReference type="InParanoid" id="A0A0G4EM55"/>
<accession>A0A0G4EM55</accession>
<dbReference type="VEuPathDB" id="CryptoDB:Vbra_12385"/>
<organism evidence="9 10">
    <name type="scientific">Vitrella brassicaformis (strain CCMP3155)</name>
    <dbReference type="NCBI Taxonomy" id="1169540"/>
    <lineage>
        <taxon>Eukaryota</taxon>
        <taxon>Sar</taxon>
        <taxon>Alveolata</taxon>
        <taxon>Colpodellida</taxon>
        <taxon>Vitrellaceae</taxon>
        <taxon>Vitrella</taxon>
    </lineage>
</organism>
<dbReference type="PROSITE" id="PS00108">
    <property type="entry name" value="PROTEIN_KINASE_ST"/>
    <property type="match status" value="1"/>
</dbReference>
<dbReference type="SUPFAM" id="SSF56112">
    <property type="entry name" value="Protein kinase-like (PK-like)"/>
    <property type="match status" value="1"/>
</dbReference>
<evidence type="ECO:0000256" key="4">
    <source>
        <dbReference type="ARBA" id="ARBA00022777"/>
    </source>
</evidence>
<feature type="compositionally biased region" description="Polar residues" evidence="7">
    <location>
        <begin position="31"/>
        <end position="42"/>
    </location>
</feature>
<dbReference type="InterPro" id="IPR017441">
    <property type="entry name" value="Protein_kinase_ATP_BS"/>
</dbReference>
<keyword evidence="5 6" id="KW-0067">ATP-binding</keyword>
<dbReference type="PROSITE" id="PS50011">
    <property type="entry name" value="PROTEIN_KINASE_DOM"/>
    <property type="match status" value="1"/>
</dbReference>
<feature type="region of interest" description="Disordered" evidence="7">
    <location>
        <begin position="1"/>
        <end position="85"/>
    </location>
</feature>
<feature type="domain" description="Protein kinase" evidence="8">
    <location>
        <begin position="182"/>
        <end position="471"/>
    </location>
</feature>
<dbReference type="EMBL" id="CDMY01000259">
    <property type="protein sequence ID" value="CEL97938.1"/>
    <property type="molecule type" value="Genomic_DNA"/>
</dbReference>
<dbReference type="PANTHER" id="PTHR24349">
    <property type="entry name" value="SERINE/THREONINE-PROTEIN KINASE"/>
    <property type="match status" value="1"/>
</dbReference>
<evidence type="ECO:0000256" key="3">
    <source>
        <dbReference type="ARBA" id="ARBA00022741"/>
    </source>
</evidence>
<reference evidence="9 10" key="1">
    <citation type="submission" date="2014-11" db="EMBL/GenBank/DDBJ databases">
        <authorList>
            <person name="Zhu J."/>
            <person name="Qi W."/>
            <person name="Song R."/>
        </authorList>
    </citation>
    <scope>NUCLEOTIDE SEQUENCE [LARGE SCALE GENOMIC DNA]</scope>
</reference>
<dbReference type="InterPro" id="IPR050205">
    <property type="entry name" value="CDPK_Ser/Thr_kinases"/>
</dbReference>
<name>A0A0G4EM55_VITBC</name>
<evidence type="ECO:0000259" key="8">
    <source>
        <dbReference type="PROSITE" id="PS50011"/>
    </source>
</evidence>
<keyword evidence="10" id="KW-1185">Reference proteome</keyword>
<gene>
    <name evidence="9" type="ORF">Vbra_12385</name>
</gene>
<feature type="region of interest" description="Disordered" evidence="7">
    <location>
        <begin position="499"/>
        <end position="543"/>
    </location>
</feature>
<dbReference type="InterPro" id="IPR000719">
    <property type="entry name" value="Prot_kinase_dom"/>
</dbReference>
<proteinExistence type="predicted"/>
<evidence type="ECO:0000256" key="5">
    <source>
        <dbReference type="ARBA" id="ARBA00022840"/>
    </source>
</evidence>
<evidence type="ECO:0000256" key="6">
    <source>
        <dbReference type="PROSITE-ProRule" id="PRU10141"/>
    </source>
</evidence>
<dbReference type="SMART" id="SM00220">
    <property type="entry name" value="S_TKc"/>
    <property type="match status" value="1"/>
</dbReference>
<dbReference type="OMA" id="SAHAWHE"/>
<dbReference type="PhylomeDB" id="A0A0G4EM55"/>
<dbReference type="OrthoDB" id="68483at2759"/>
<keyword evidence="2" id="KW-0808">Transferase</keyword>
<feature type="compositionally biased region" description="Basic and acidic residues" evidence="7">
    <location>
        <begin position="499"/>
        <end position="509"/>
    </location>
</feature>
<keyword evidence="4" id="KW-0418">Kinase</keyword>
<evidence type="ECO:0000313" key="10">
    <source>
        <dbReference type="Proteomes" id="UP000041254"/>
    </source>
</evidence>
<dbReference type="GO" id="GO:0004674">
    <property type="term" value="F:protein serine/threonine kinase activity"/>
    <property type="evidence" value="ECO:0007669"/>
    <property type="project" value="UniProtKB-KW"/>
</dbReference>
<dbReference type="Gene3D" id="1.10.510.10">
    <property type="entry name" value="Transferase(Phosphotransferase) domain 1"/>
    <property type="match status" value="1"/>
</dbReference>
<feature type="region of interest" description="Disordered" evidence="7">
    <location>
        <begin position="97"/>
        <end position="156"/>
    </location>
</feature>
<dbReference type="InterPro" id="IPR008271">
    <property type="entry name" value="Ser/Thr_kinase_AS"/>
</dbReference>
<keyword evidence="1" id="KW-0723">Serine/threonine-protein kinase</keyword>
<evidence type="ECO:0000256" key="2">
    <source>
        <dbReference type="ARBA" id="ARBA00022679"/>
    </source>
</evidence>
<evidence type="ECO:0000256" key="1">
    <source>
        <dbReference type="ARBA" id="ARBA00022527"/>
    </source>
</evidence>
<dbReference type="Proteomes" id="UP000041254">
    <property type="component" value="Unassembled WGS sequence"/>
</dbReference>
<dbReference type="AlphaFoldDB" id="A0A0G4EM55"/>
<dbReference type="Gene3D" id="3.30.200.20">
    <property type="entry name" value="Phosphorylase Kinase, domain 1"/>
    <property type="match status" value="1"/>
</dbReference>
<dbReference type="PROSITE" id="PS00107">
    <property type="entry name" value="PROTEIN_KINASE_ATP"/>
    <property type="match status" value="1"/>
</dbReference>
<dbReference type="GO" id="GO:0005524">
    <property type="term" value="F:ATP binding"/>
    <property type="evidence" value="ECO:0007669"/>
    <property type="project" value="UniProtKB-UniRule"/>
</dbReference>
<feature type="compositionally biased region" description="Basic and acidic residues" evidence="7">
    <location>
        <begin position="516"/>
        <end position="535"/>
    </location>
</feature>
<protein>
    <recommendedName>
        <fullName evidence="8">Protein kinase domain-containing protein</fullName>
    </recommendedName>
</protein>
<evidence type="ECO:0000256" key="7">
    <source>
        <dbReference type="SAM" id="MobiDB-lite"/>
    </source>
</evidence>
<dbReference type="InterPro" id="IPR011009">
    <property type="entry name" value="Kinase-like_dom_sf"/>
</dbReference>
<feature type="compositionally biased region" description="Low complexity" evidence="7">
    <location>
        <begin position="135"/>
        <end position="149"/>
    </location>
</feature>